<dbReference type="AlphaFoldDB" id="A0A127K5Y6"/>
<dbReference type="KEGG" id="thu:AC731_010735"/>
<accession>A0A127K5Y6</accession>
<sequence>MKRAFAIAGRGQALTEYLVALLVLMMLFGIAFTGEESVVDTLLAAVRRAFDRQSAFMSLPL</sequence>
<dbReference type="RefSeq" id="WP_048705960.1">
    <property type="nucleotide sequence ID" value="NZ_CP014646.1"/>
</dbReference>
<keyword evidence="1" id="KW-0472">Membrane</keyword>
<dbReference type="STRING" id="1134435.AC731_010735"/>
<evidence type="ECO:0000313" key="3">
    <source>
        <dbReference type="Proteomes" id="UP000036902"/>
    </source>
</evidence>
<keyword evidence="1" id="KW-1133">Transmembrane helix</keyword>
<name>A0A127K5Y6_9RHOO</name>
<feature type="transmembrane region" description="Helical" evidence="1">
    <location>
        <begin position="12"/>
        <end position="32"/>
    </location>
</feature>
<dbReference type="EMBL" id="CP014646">
    <property type="protein sequence ID" value="AMO37377.1"/>
    <property type="molecule type" value="Genomic_DNA"/>
</dbReference>
<evidence type="ECO:0000256" key="1">
    <source>
        <dbReference type="SAM" id="Phobius"/>
    </source>
</evidence>
<protein>
    <submittedName>
        <fullName evidence="2">Uncharacterized protein</fullName>
    </submittedName>
</protein>
<gene>
    <name evidence="2" type="ORF">AC731_010735</name>
</gene>
<evidence type="ECO:0000313" key="2">
    <source>
        <dbReference type="EMBL" id="AMO37377.1"/>
    </source>
</evidence>
<reference evidence="3" key="1">
    <citation type="submission" date="2016-03" db="EMBL/GenBank/DDBJ databases">
        <authorList>
            <person name="Ma C."/>
            <person name="Zhou S."/>
            <person name="Yang G."/>
        </authorList>
    </citation>
    <scope>NUCLEOTIDE SEQUENCE [LARGE SCALE GENOMIC DNA]</scope>
    <source>
        <strain evidence="3">SgZ-1</strain>
    </source>
</reference>
<proteinExistence type="predicted"/>
<keyword evidence="3" id="KW-1185">Reference proteome</keyword>
<organism evidence="2 3">
    <name type="scientific">Thauera humireducens</name>
    <dbReference type="NCBI Taxonomy" id="1134435"/>
    <lineage>
        <taxon>Bacteria</taxon>
        <taxon>Pseudomonadati</taxon>
        <taxon>Pseudomonadota</taxon>
        <taxon>Betaproteobacteria</taxon>
        <taxon>Rhodocyclales</taxon>
        <taxon>Zoogloeaceae</taxon>
        <taxon>Thauera</taxon>
    </lineage>
</organism>
<dbReference type="Proteomes" id="UP000036902">
    <property type="component" value="Chromosome"/>
</dbReference>
<keyword evidence="1" id="KW-0812">Transmembrane</keyword>